<protein>
    <recommendedName>
        <fullName evidence="7">Cytosine-specific methyltransferase</fullName>
        <ecNumber evidence="7">2.1.1.37</ecNumber>
    </recommendedName>
</protein>
<dbReference type="STRING" id="1218173.BALCAV_0200880"/>
<dbReference type="Gene3D" id="3.90.120.10">
    <property type="entry name" value="DNA Methylase, subunit A, domain 2"/>
    <property type="match status" value="1"/>
</dbReference>
<evidence type="ECO:0000256" key="3">
    <source>
        <dbReference type="ARBA" id="ARBA00022691"/>
    </source>
</evidence>
<evidence type="ECO:0000256" key="1">
    <source>
        <dbReference type="ARBA" id="ARBA00022603"/>
    </source>
</evidence>
<evidence type="ECO:0000256" key="6">
    <source>
        <dbReference type="RuleBase" id="RU000416"/>
    </source>
</evidence>
<keyword evidence="4" id="KW-0680">Restriction system</keyword>
<evidence type="ECO:0000313" key="11">
    <source>
        <dbReference type="Proteomes" id="UP000297014"/>
    </source>
</evidence>
<feature type="active site" evidence="5">
    <location>
        <position position="83"/>
    </location>
</feature>
<dbReference type="EMBL" id="ALPT02000002">
    <property type="protein sequence ID" value="KGA99019.1"/>
    <property type="molecule type" value="Genomic_DNA"/>
</dbReference>
<evidence type="ECO:0000313" key="8">
    <source>
        <dbReference type="EMBL" id="KGA99019.1"/>
    </source>
</evidence>
<dbReference type="InterPro" id="IPR050750">
    <property type="entry name" value="C5-MTase"/>
</dbReference>
<dbReference type="EMBL" id="JALP01000204">
    <property type="protein sequence ID" value="THG89678.1"/>
    <property type="molecule type" value="Genomic_DNA"/>
</dbReference>
<dbReference type="Proteomes" id="UP000002754">
    <property type="component" value="Unassembled WGS sequence"/>
</dbReference>
<dbReference type="REBASE" id="98029">
    <property type="entry name" value="M.Bal1934ORF200880P"/>
</dbReference>
<evidence type="ECO:0000256" key="5">
    <source>
        <dbReference type="PROSITE-ProRule" id="PRU01016"/>
    </source>
</evidence>
<dbReference type="Proteomes" id="UP000297014">
    <property type="component" value="Unassembled WGS sequence"/>
</dbReference>
<reference evidence="9 11" key="2">
    <citation type="submission" date="2014-01" db="EMBL/GenBank/DDBJ databases">
        <title>Draft genome sequencing of Bacillus alcalophilus CGMCC 1.3604.</title>
        <authorList>
            <person name="Yang J."/>
            <person name="Diao L."/>
            <person name="Yang S."/>
        </authorList>
    </citation>
    <scope>NUCLEOTIDE SEQUENCE [LARGE SCALE GENOMIC DNA]</scope>
    <source>
        <strain evidence="9 11">CGMCC 1.3604</strain>
    </source>
</reference>
<accession>A0A094WMM6</accession>
<comment type="catalytic activity">
    <reaction evidence="7">
        <text>a 2'-deoxycytidine in DNA + S-adenosyl-L-methionine = a 5-methyl-2'-deoxycytidine in DNA + S-adenosyl-L-homocysteine + H(+)</text>
        <dbReference type="Rhea" id="RHEA:13681"/>
        <dbReference type="Rhea" id="RHEA-COMP:11369"/>
        <dbReference type="Rhea" id="RHEA-COMP:11370"/>
        <dbReference type="ChEBI" id="CHEBI:15378"/>
        <dbReference type="ChEBI" id="CHEBI:57856"/>
        <dbReference type="ChEBI" id="CHEBI:59789"/>
        <dbReference type="ChEBI" id="CHEBI:85452"/>
        <dbReference type="ChEBI" id="CHEBI:85454"/>
        <dbReference type="EC" id="2.1.1.37"/>
    </reaction>
</comment>
<dbReference type="InterPro" id="IPR001525">
    <property type="entry name" value="C5_MeTfrase"/>
</dbReference>
<evidence type="ECO:0000313" key="9">
    <source>
        <dbReference type="EMBL" id="THG89678.1"/>
    </source>
</evidence>
<sequence>MINVTGFAHSLKGMKYVDLFAGIGGFHLAMKSFGAECVYASEWDKHAQTTYSANFGIHPEGDITQIEASEIPQHDILCAGFPCQPFSISGKRQGFEDTRGTLFFDVARIVKHHQPKLVFMENVRNFATHDQGNTLNTVRETLEQIGYKFWHQVLNASQFGLPQNRERIYMVAIRKDLQVESFAFPPPPNDRVILRDFLLHDEKTDRYVIKREDMTVDYDKVPVESLLMDYILKPVRVGTINKGGQGERIYSELGHAVTLSAQGGGPGSKTGCYLINGRVRKLAPRECARIQGFPEDFKIPVSDGQAWKQFGNSVPINVLQYIILALLEHKAIHELIVGSETPSLQLSRL</sequence>
<dbReference type="Pfam" id="PF00145">
    <property type="entry name" value="DNA_methylase"/>
    <property type="match status" value="1"/>
</dbReference>
<dbReference type="eggNOG" id="COG0270">
    <property type="taxonomic scope" value="Bacteria"/>
</dbReference>
<dbReference type="PROSITE" id="PS00094">
    <property type="entry name" value="C5_MTASE_1"/>
    <property type="match status" value="1"/>
</dbReference>
<dbReference type="GO" id="GO:0003886">
    <property type="term" value="F:DNA (cytosine-5-)-methyltransferase activity"/>
    <property type="evidence" value="ECO:0007669"/>
    <property type="project" value="UniProtKB-EC"/>
</dbReference>
<dbReference type="GO" id="GO:0009307">
    <property type="term" value="P:DNA restriction-modification system"/>
    <property type="evidence" value="ECO:0007669"/>
    <property type="project" value="UniProtKB-KW"/>
</dbReference>
<dbReference type="RefSeq" id="WP_004428326.1">
    <property type="nucleotide sequence ID" value="NZ_ALPT02000002.1"/>
</dbReference>
<dbReference type="InterPro" id="IPR018117">
    <property type="entry name" value="C5_DNA_meth_AS"/>
</dbReference>
<proteinExistence type="inferred from homology"/>
<evidence type="ECO:0000256" key="4">
    <source>
        <dbReference type="ARBA" id="ARBA00022747"/>
    </source>
</evidence>
<dbReference type="Gene3D" id="3.40.50.150">
    <property type="entry name" value="Vaccinia Virus protein VP39"/>
    <property type="match status" value="1"/>
</dbReference>
<dbReference type="EC" id="2.1.1.37" evidence="7"/>
<dbReference type="GO" id="GO:0032259">
    <property type="term" value="P:methylation"/>
    <property type="evidence" value="ECO:0007669"/>
    <property type="project" value="UniProtKB-KW"/>
</dbReference>
<dbReference type="SUPFAM" id="SSF53335">
    <property type="entry name" value="S-adenosyl-L-methionine-dependent methyltransferases"/>
    <property type="match status" value="1"/>
</dbReference>
<keyword evidence="3 5" id="KW-0949">S-adenosyl-L-methionine</keyword>
<organism evidence="8 10">
    <name type="scientific">Alkalihalobacillus alcalophilus ATCC 27647 = CGMCC 1.3604</name>
    <dbReference type="NCBI Taxonomy" id="1218173"/>
    <lineage>
        <taxon>Bacteria</taxon>
        <taxon>Bacillati</taxon>
        <taxon>Bacillota</taxon>
        <taxon>Bacilli</taxon>
        <taxon>Bacillales</taxon>
        <taxon>Bacillaceae</taxon>
        <taxon>Alkalihalobacillus</taxon>
    </lineage>
</organism>
<dbReference type="InterPro" id="IPR031303">
    <property type="entry name" value="C5_meth_CS"/>
</dbReference>
<keyword evidence="1 5" id="KW-0489">Methyltransferase</keyword>
<comment type="caution">
    <text evidence="8">The sequence shown here is derived from an EMBL/GenBank/DDBJ whole genome shotgun (WGS) entry which is preliminary data.</text>
</comment>
<dbReference type="PROSITE" id="PS00095">
    <property type="entry name" value="C5_MTASE_2"/>
    <property type="match status" value="1"/>
</dbReference>
<dbReference type="PANTHER" id="PTHR46098:SF1">
    <property type="entry name" value="TRNA (CYTOSINE(38)-C(5))-METHYLTRANSFERASE"/>
    <property type="match status" value="1"/>
</dbReference>
<evidence type="ECO:0000256" key="2">
    <source>
        <dbReference type="ARBA" id="ARBA00022679"/>
    </source>
</evidence>
<evidence type="ECO:0000256" key="7">
    <source>
        <dbReference type="RuleBase" id="RU000417"/>
    </source>
</evidence>
<dbReference type="NCBIfam" id="TIGR00675">
    <property type="entry name" value="dcm"/>
    <property type="match status" value="1"/>
</dbReference>
<gene>
    <name evidence="9" type="ORF">AJ85_15820</name>
    <name evidence="8" type="ORF">BALCAV_0200880</name>
</gene>
<keyword evidence="2 5" id="KW-0808">Transferase</keyword>
<dbReference type="PANTHER" id="PTHR46098">
    <property type="entry name" value="TRNA (CYTOSINE(38)-C(5))-METHYLTRANSFERASE"/>
    <property type="match status" value="1"/>
</dbReference>
<dbReference type="PRINTS" id="PR00105">
    <property type="entry name" value="C5METTRFRASE"/>
</dbReference>
<evidence type="ECO:0000313" key="10">
    <source>
        <dbReference type="Proteomes" id="UP000002754"/>
    </source>
</evidence>
<dbReference type="PROSITE" id="PS51679">
    <property type="entry name" value="SAM_MT_C5"/>
    <property type="match status" value="1"/>
</dbReference>
<comment type="similarity">
    <text evidence="5 6">Belongs to the class I-like SAM-binding methyltransferase superfamily. C5-methyltransferase family.</text>
</comment>
<dbReference type="CDD" id="cd00315">
    <property type="entry name" value="Cyt_C5_DNA_methylase"/>
    <property type="match status" value="1"/>
</dbReference>
<reference evidence="8 10" key="1">
    <citation type="journal article" date="2014" name="Genome Announc.">
        <title>Draft Genome Sequence of Bacillus alcalophilus AV1934, a Classic Alkaliphile Isolated from Human Feces in 1934.</title>
        <authorList>
            <person name="Attie O."/>
            <person name="Jayaprakash A."/>
            <person name="Shah H."/>
            <person name="Paulsen I.T."/>
            <person name="Morino M."/>
            <person name="Takahashi Y."/>
            <person name="Narumi I."/>
            <person name="Sachidanandam R."/>
            <person name="Satoh K."/>
            <person name="Ito M."/>
            <person name="Krulwich T.A."/>
        </authorList>
    </citation>
    <scope>NUCLEOTIDE SEQUENCE [LARGE SCALE GENOMIC DNA]</scope>
    <source>
        <strain evidence="8 10">AV1934</strain>
    </source>
</reference>
<keyword evidence="10" id="KW-1185">Reference proteome</keyword>
<name>A0A094WMM6_ALKAL</name>
<dbReference type="AlphaFoldDB" id="A0A094WMM6"/>
<dbReference type="InterPro" id="IPR029063">
    <property type="entry name" value="SAM-dependent_MTases_sf"/>
</dbReference>
<dbReference type="OrthoDB" id="9813719at2"/>